<organism evidence="8 9">
    <name type="scientific">Methanorbis furvi</name>
    <dbReference type="NCBI Taxonomy" id="3028299"/>
    <lineage>
        <taxon>Archaea</taxon>
        <taxon>Methanobacteriati</taxon>
        <taxon>Methanobacteriota</taxon>
        <taxon>Stenosarchaea group</taxon>
        <taxon>Methanomicrobia</taxon>
        <taxon>Methanomicrobiales</taxon>
        <taxon>Methanocorpusculaceae</taxon>
        <taxon>Methanorbis</taxon>
    </lineage>
</organism>
<evidence type="ECO:0000256" key="5">
    <source>
        <dbReference type="ARBA" id="ARBA00023014"/>
    </source>
</evidence>
<dbReference type="GO" id="GO:0051539">
    <property type="term" value="F:4 iron, 4 sulfur cluster binding"/>
    <property type="evidence" value="ECO:0007669"/>
    <property type="project" value="UniProtKB-KW"/>
</dbReference>
<dbReference type="GO" id="GO:0003824">
    <property type="term" value="F:catalytic activity"/>
    <property type="evidence" value="ECO:0007669"/>
    <property type="project" value="InterPro"/>
</dbReference>
<keyword evidence="4 6" id="KW-0408">Iron</keyword>
<proteinExistence type="predicted"/>
<keyword evidence="1" id="KW-0004">4Fe-4S</keyword>
<feature type="binding site" evidence="6">
    <location>
        <position position="86"/>
    </location>
    <ligand>
        <name>[4Fe-4S] cluster</name>
        <dbReference type="ChEBI" id="CHEBI:49883"/>
        <note>4Fe-4S-S-AdoMet</note>
    </ligand>
</feature>
<dbReference type="InterPro" id="IPR027596">
    <property type="entry name" value="AmmeMemoSam_rS"/>
</dbReference>
<dbReference type="NCBIfam" id="TIGR04337">
    <property type="entry name" value="AmmeMemoSam_rS"/>
    <property type="match status" value="1"/>
</dbReference>
<name>A0AAE4MAF9_9EURY</name>
<evidence type="ECO:0000313" key="8">
    <source>
        <dbReference type="EMBL" id="MDV0441220.1"/>
    </source>
</evidence>
<dbReference type="InterPro" id="IPR007197">
    <property type="entry name" value="rSAM"/>
</dbReference>
<dbReference type="InterPro" id="IPR016431">
    <property type="entry name" value="Pyrv-formate_lyase-activ_prd"/>
</dbReference>
<dbReference type="RefSeq" id="WP_338093613.1">
    <property type="nucleotide sequence ID" value="NZ_JAWDKA010000002.1"/>
</dbReference>
<dbReference type="InterPro" id="IPR013785">
    <property type="entry name" value="Aldolase_TIM"/>
</dbReference>
<keyword evidence="9" id="KW-1185">Reference proteome</keyword>
<dbReference type="Proteomes" id="UP001273136">
    <property type="component" value="Unassembled WGS sequence"/>
</dbReference>
<feature type="binding site" evidence="6">
    <location>
        <position position="82"/>
    </location>
    <ligand>
        <name>[4Fe-4S] cluster</name>
        <dbReference type="ChEBI" id="CHEBI:49883"/>
        <note>4Fe-4S-S-AdoMet</note>
    </ligand>
</feature>
<evidence type="ECO:0000313" key="9">
    <source>
        <dbReference type="Proteomes" id="UP001273136"/>
    </source>
</evidence>
<evidence type="ECO:0000256" key="2">
    <source>
        <dbReference type="ARBA" id="ARBA00022691"/>
    </source>
</evidence>
<evidence type="ECO:0000256" key="1">
    <source>
        <dbReference type="ARBA" id="ARBA00022485"/>
    </source>
</evidence>
<dbReference type="PIRSF" id="PIRSF004869">
    <property type="entry name" value="PflX_prd"/>
    <property type="match status" value="1"/>
</dbReference>
<dbReference type="InterPro" id="IPR058240">
    <property type="entry name" value="rSAM_sf"/>
</dbReference>
<keyword evidence="3 6" id="KW-0479">Metal-binding</keyword>
<reference evidence="8" key="1">
    <citation type="submission" date="2023-06" db="EMBL/GenBank/DDBJ databases">
        <title>Genome sequence of Methancorpusculaceae sp. Ag1.</title>
        <authorList>
            <person name="Protasov E."/>
            <person name="Platt K."/>
            <person name="Poehlein A."/>
            <person name="Daniel R."/>
            <person name="Brune A."/>
        </authorList>
    </citation>
    <scope>NUCLEOTIDE SEQUENCE</scope>
    <source>
        <strain evidence="8">Ag1</strain>
    </source>
</reference>
<dbReference type="SFLD" id="SFLDG01101">
    <property type="entry name" value="Uncharacterised_Radical_SAM_Su"/>
    <property type="match status" value="1"/>
</dbReference>
<dbReference type="Gene3D" id="3.20.20.70">
    <property type="entry name" value="Aldolase class I"/>
    <property type="match status" value="1"/>
</dbReference>
<evidence type="ECO:0000256" key="6">
    <source>
        <dbReference type="PIRSR" id="PIRSR004869-50"/>
    </source>
</evidence>
<dbReference type="SMART" id="SM00729">
    <property type="entry name" value="Elp3"/>
    <property type="match status" value="1"/>
</dbReference>
<accession>A0AAE4MAF9</accession>
<comment type="cofactor">
    <cofactor evidence="6">
        <name>[4Fe-4S] cluster</name>
        <dbReference type="ChEBI" id="CHEBI:49883"/>
    </cofactor>
    <text evidence="6">Binds 1 [4Fe-4S] cluster. The cluster is coordinated with 3 cysteines and an exchangeable S-adenosyl-L-methionine.</text>
</comment>
<dbReference type="GO" id="GO:0046872">
    <property type="term" value="F:metal ion binding"/>
    <property type="evidence" value="ECO:0007669"/>
    <property type="project" value="UniProtKB-KW"/>
</dbReference>
<dbReference type="PANTHER" id="PTHR30352">
    <property type="entry name" value="PYRUVATE FORMATE-LYASE-ACTIVATING ENZYME"/>
    <property type="match status" value="1"/>
</dbReference>
<keyword evidence="2 6" id="KW-0949">S-adenosyl-L-methionine</keyword>
<dbReference type="Pfam" id="PF04055">
    <property type="entry name" value="Radical_SAM"/>
    <property type="match status" value="1"/>
</dbReference>
<dbReference type="SUPFAM" id="SSF102114">
    <property type="entry name" value="Radical SAM enzymes"/>
    <property type="match status" value="1"/>
</dbReference>
<dbReference type="PROSITE" id="PS51918">
    <property type="entry name" value="RADICAL_SAM"/>
    <property type="match status" value="1"/>
</dbReference>
<dbReference type="CDD" id="cd01335">
    <property type="entry name" value="Radical_SAM"/>
    <property type="match status" value="1"/>
</dbReference>
<keyword evidence="5 6" id="KW-0411">Iron-sulfur</keyword>
<feature type="domain" description="Radical SAM core" evidence="7">
    <location>
        <begin position="68"/>
        <end position="282"/>
    </location>
</feature>
<sequence length="333" mass="36835">MHKAYLSRPVSDDAVICTACQRQCLIAEGEQGFCGVRENVDGVLYSRNYGHLTAAGLDPIEKKPLYHYLPGTQTFSVSSYGCNFTCSHCQNFTLSQVRELPATYVSPEQLVEEATATSAKSISFTYNEPTITCEYVLDTLRLAGPAGLGSAFITNGYLSEEALRELAALHLGAIRVDLKAFTDEFYQKVCGARLPPVLDTILLAKELGLHLELVTLVIPGYNDSSEEIDSMLEWEVENLGLAVPHHFTRFTPMYRMNRETPTPKETLDRIFLQAKDHGLYYPYIGNIMHAAGSQTLCPECGELLILRAGYVAKIPGIIDGCCRKCGRPFEGIM</sequence>
<evidence type="ECO:0000259" key="7">
    <source>
        <dbReference type="PROSITE" id="PS51918"/>
    </source>
</evidence>
<evidence type="ECO:0000256" key="3">
    <source>
        <dbReference type="ARBA" id="ARBA00022723"/>
    </source>
</evidence>
<dbReference type="SFLD" id="SFLDS00029">
    <property type="entry name" value="Radical_SAM"/>
    <property type="match status" value="1"/>
</dbReference>
<feature type="binding site" evidence="6">
    <location>
        <position position="89"/>
    </location>
    <ligand>
        <name>[4Fe-4S] cluster</name>
        <dbReference type="ChEBI" id="CHEBI:49883"/>
        <note>4Fe-4S-S-AdoMet</note>
    </ligand>
</feature>
<comment type="caution">
    <text evidence="8">The sequence shown here is derived from an EMBL/GenBank/DDBJ whole genome shotgun (WGS) entry which is preliminary data.</text>
</comment>
<protein>
    <submittedName>
        <fullName evidence="8">GTP 3',8-cyclase</fullName>
    </submittedName>
</protein>
<gene>
    <name evidence="8" type="primary">moaA_3</name>
    <name evidence="8" type="ORF">McpAg1_04000</name>
</gene>
<dbReference type="InterPro" id="IPR006638">
    <property type="entry name" value="Elp3/MiaA/NifB-like_rSAM"/>
</dbReference>
<evidence type="ECO:0000256" key="4">
    <source>
        <dbReference type="ARBA" id="ARBA00023004"/>
    </source>
</evidence>
<dbReference type="AlphaFoldDB" id="A0AAE4MAF9"/>
<dbReference type="PANTHER" id="PTHR30352:SF5">
    <property type="entry name" value="PYRUVATE FORMATE-LYASE 1-ACTIVATING ENZYME"/>
    <property type="match status" value="1"/>
</dbReference>
<dbReference type="InterPro" id="IPR034457">
    <property type="entry name" value="Organic_radical-activating"/>
</dbReference>
<dbReference type="EMBL" id="JAWDKA010000002">
    <property type="protein sequence ID" value="MDV0441220.1"/>
    <property type="molecule type" value="Genomic_DNA"/>
</dbReference>